<keyword evidence="16" id="KW-0594">Phospholipid biosynthesis</keyword>
<accession>A0A2N4U7M9</accession>
<comment type="pathway">
    <text evidence="3 18">Phospholipid metabolism; CDP-diacylglycerol biosynthesis; CDP-diacylglycerol from sn-glycerol 3-phosphate: step 3/3.</text>
</comment>
<evidence type="ECO:0000313" key="20">
    <source>
        <dbReference type="EMBL" id="PLC51030.1"/>
    </source>
</evidence>
<dbReference type="EMBL" id="PDNW01000003">
    <property type="protein sequence ID" value="PLC51030.1"/>
    <property type="molecule type" value="Genomic_DNA"/>
</dbReference>
<reference evidence="20 21" key="1">
    <citation type="submission" date="2017-10" db="EMBL/GenBank/DDBJ databases">
        <title>Two draft genome sequences of Pusillimonas sp. strains isolated from a nitrate- and radionuclide-contaminated groundwater in Russia.</title>
        <authorList>
            <person name="Grouzdev D.S."/>
            <person name="Tourova T.P."/>
            <person name="Goeva M.A."/>
            <person name="Babich T.L."/>
            <person name="Sokolova D.S."/>
            <person name="Abdullin R."/>
            <person name="Poltaraus A.B."/>
            <person name="Toshchakov S.V."/>
            <person name="Nazina T.N."/>
        </authorList>
    </citation>
    <scope>NUCLEOTIDE SEQUENCE [LARGE SCALE GENOMIC DNA]</scope>
    <source>
        <strain evidence="20 21">JR1/69-3-13</strain>
    </source>
</reference>
<dbReference type="GO" id="GO:0016024">
    <property type="term" value="P:CDP-diacylglycerol biosynthetic process"/>
    <property type="evidence" value="ECO:0007669"/>
    <property type="project" value="UniProtKB-UniPathway"/>
</dbReference>
<comment type="subcellular location">
    <subcellularLocation>
        <location evidence="2">Cell membrane</location>
        <topology evidence="2">Multi-pass membrane protein</topology>
    </subcellularLocation>
</comment>
<dbReference type="PANTHER" id="PTHR46382:SF1">
    <property type="entry name" value="PHOSPHATIDATE CYTIDYLYLTRANSFERASE"/>
    <property type="match status" value="1"/>
</dbReference>
<dbReference type="UniPathway" id="UPA00557">
    <property type="reaction ID" value="UER00614"/>
</dbReference>
<keyword evidence="17" id="KW-1208">Phospholipid metabolism</keyword>
<evidence type="ECO:0000256" key="10">
    <source>
        <dbReference type="ARBA" id="ARBA00022679"/>
    </source>
</evidence>
<dbReference type="Pfam" id="PF01148">
    <property type="entry name" value="CTP_transf_1"/>
    <property type="match status" value="1"/>
</dbReference>
<evidence type="ECO:0000256" key="13">
    <source>
        <dbReference type="ARBA" id="ARBA00022989"/>
    </source>
</evidence>
<evidence type="ECO:0000256" key="3">
    <source>
        <dbReference type="ARBA" id="ARBA00005119"/>
    </source>
</evidence>
<keyword evidence="14" id="KW-0443">Lipid metabolism</keyword>
<comment type="similarity">
    <text evidence="5 18">Belongs to the CDS family.</text>
</comment>
<sequence length="286" mass="30603">MLKQRVITAIVLLAVLLGALLAPGPWPIVLLFTIIAACALWEWLRLTLPSQRAQLPIVLAVLAGATLLIVAGQWLSPEPAPWSLQVQSTVNLWLMPVVAAIWVVVGTSMVIRGQAKTRSHGTWLSLFGVLAVLAVWAALVQLFLSHGAWFLVSLLALIWFADIAAYFTGKSLGKHKLAPKVSPGKTWEGAVGGVVAATVWVLASAYWPGSFGAVLSQRWPWWGVLLIAIFLAALSIVGDLFESLLKRRAAVKDSSQLLPGHGGVYDRIDALLPVAPLALLLAGVSL</sequence>
<evidence type="ECO:0000256" key="1">
    <source>
        <dbReference type="ARBA" id="ARBA00001698"/>
    </source>
</evidence>
<protein>
    <recommendedName>
        <fullName evidence="7 18">Phosphatidate cytidylyltransferase</fullName>
        <ecNumber evidence="6 18">2.7.7.41</ecNumber>
    </recommendedName>
</protein>
<dbReference type="Proteomes" id="UP000234190">
    <property type="component" value="Unassembled WGS sequence"/>
</dbReference>
<evidence type="ECO:0000256" key="7">
    <source>
        <dbReference type="ARBA" id="ARBA00019373"/>
    </source>
</evidence>
<dbReference type="GO" id="GO:0005886">
    <property type="term" value="C:plasma membrane"/>
    <property type="evidence" value="ECO:0007669"/>
    <property type="project" value="UniProtKB-SubCell"/>
</dbReference>
<feature type="transmembrane region" description="Helical" evidence="19">
    <location>
        <begin position="31"/>
        <end position="48"/>
    </location>
</feature>
<feature type="transmembrane region" description="Helical" evidence="19">
    <location>
        <begin position="123"/>
        <end position="143"/>
    </location>
</feature>
<keyword evidence="8" id="KW-1003">Cell membrane</keyword>
<comment type="pathway">
    <text evidence="4">Lipid metabolism.</text>
</comment>
<evidence type="ECO:0000256" key="14">
    <source>
        <dbReference type="ARBA" id="ARBA00023098"/>
    </source>
</evidence>
<keyword evidence="11 18" id="KW-0812">Transmembrane</keyword>
<dbReference type="RefSeq" id="WP_102072982.1">
    <property type="nucleotide sequence ID" value="NZ_PDNW01000003.1"/>
</dbReference>
<evidence type="ECO:0000256" key="6">
    <source>
        <dbReference type="ARBA" id="ARBA00012487"/>
    </source>
</evidence>
<evidence type="ECO:0000256" key="9">
    <source>
        <dbReference type="ARBA" id="ARBA00022516"/>
    </source>
</evidence>
<feature type="transmembrane region" description="Helical" evidence="19">
    <location>
        <begin position="189"/>
        <end position="207"/>
    </location>
</feature>
<keyword evidence="13 19" id="KW-1133">Transmembrane helix</keyword>
<dbReference type="AlphaFoldDB" id="A0A2N4U7M9"/>
<evidence type="ECO:0000256" key="11">
    <source>
        <dbReference type="ARBA" id="ARBA00022692"/>
    </source>
</evidence>
<evidence type="ECO:0000256" key="17">
    <source>
        <dbReference type="ARBA" id="ARBA00023264"/>
    </source>
</evidence>
<dbReference type="OrthoDB" id="9799199at2"/>
<organism evidence="20 21">
    <name type="scientific">Pollutimonas subterranea</name>
    <dbReference type="NCBI Taxonomy" id="2045210"/>
    <lineage>
        <taxon>Bacteria</taxon>
        <taxon>Pseudomonadati</taxon>
        <taxon>Pseudomonadota</taxon>
        <taxon>Betaproteobacteria</taxon>
        <taxon>Burkholderiales</taxon>
        <taxon>Alcaligenaceae</taxon>
        <taxon>Pollutimonas</taxon>
    </lineage>
</organism>
<feature type="transmembrane region" description="Helical" evidence="19">
    <location>
        <begin position="55"/>
        <end position="75"/>
    </location>
</feature>
<feature type="transmembrane region" description="Helical" evidence="19">
    <location>
        <begin position="149"/>
        <end position="168"/>
    </location>
</feature>
<comment type="caution">
    <text evidence="20">The sequence shown here is derived from an EMBL/GenBank/DDBJ whole genome shotgun (WGS) entry which is preliminary data.</text>
</comment>
<dbReference type="PROSITE" id="PS01315">
    <property type="entry name" value="CDS"/>
    <property type="match status" value="1"/>
</dbReference>
<dbReference type="EC" id="2.7.7.41" evidence="6 18"/>
<evidence type="ECO:0000256" key="18">
    <source>
        <dbReference type="RuleBase" id="RU003938"/>
    </source>
</evidence>
<proteinExistence type="inferred from homology"/>
<keyword evidence="12 18" id="KW-0548">Nucleotidyltransferase</keyword>
<gene>
    <name evidence="20" type="ORF">CR159_05410</name>
</gene>
<keyword evidence="10 18" id="KW-0808">Transferase</keyword>
<comment type="catalytic activity">
    <reaction evidence="1 18">
        <text>a 1,2-diacyl-sn-glycero-3-phosphate + CTP + H(+) = a CDP-1,2-diacyl-sn-glycerol + diphosphate</text>
        <dbReference type="Rhea" id="RHEA:16229"/>
        <dbReference type="ChEBI" id="CHEBI:15378"/>
        <dbReference type="ChEBI" id="CHEBI:33019"/>
        <dbReference type="ChEBI" id="CHEBI:37563"/>
        <dbReference type="ChEBI" id="CHEBI:58332"/>
        <dbReference type="ChEBI" id="CHEBI:58608"/>
        <dbReference type="EC" id="2.7.7.41"/>
    </reaction>
</comment>
<evidence type="ECO:0000256" key="4">
    <source>
        <dbReference type="ARBA" id="ARBA00005189"/>
    </source>
</evidence>
<evidence type="ECO:0000256" key="15">
    <source>
        <dbReference type="ARBA" id="ARBA00023136"/>
    </source>
</evidence>
<evidence type="ECO:0000256" key="8">
    <source>
        <dbReference type="ARBA" id="ARBA00022475"/>
    </source>
</evidence>
<keyword evidence="15 19" id="KW-0472">Membrane</keyword>
<evidence type="ECO:0000256" key="5">
    <source>
        <dbReference type="ARBA" id="ARBA00010185"/>
    </source>
</evidence>
<evidence type="ECO:0000256" key="2">
    <source>
        <dbReference type="ARBA" id="ARBA00004651"/>
    </source>
</evidence>
<feature type="transmembrane region" description="Helical" evidence="19">
    <location>
        <begin position="219"/>
        <end position="241"/>
    </location>
</feature>
<evidence type="ECO:0000256" key="19">
    <source>
        <dbReference type="SAM" id="Phobius"/>
    </source>
</evidence>
<dbReference type="InterPro" id="IPR000374">
    <property type="entry name" value="PC_trans"/>
</dbReference>
<evidence type="ECO:0000313" key="21">
    <source>
        <dbReference type="Proteomes" id="UP000234190"/>
    </source>
</evidence>
<keyword evidence="9" id="KW-0444">Lipid biosynthesis</keyword>
<dbReference type="GO" id="GO:0004605">
    <property type="term" value="F:phosphatidate cytidylyltransferase activity"/>
    <property type="evidence" value="ECO:0007669"/>
    <property type="project" value="UniProtKB-EC"/>
</dbReference>
<feature type="transmembrane region" description="Helical" evidence="19">
    <location>
        <begin position="90"/>
        <end position="111"/>
    </location>
</feature>
<evidence type="ECO:0000256" key="16">
    <source>
        <dbReference type="ARBA" id="ARBA00023209"/>
    </source>
</evidence>
<name>A0A2N4U7M9_9BURK</name>
<dbReference type="PANTHER" id="PTHR46382">
    <property type="entry name" value="PHOSPHATIDATE CYTIDYLYLTRANSFERASE"/>
    <property type="match status" value="1"/>
</dbReference>
<keyword evidence="21" id="KW-1185">Reference proteome</keyword>
<evidence type="ECO:0000256" key="12">
    <source>
        <dbReference type="ARBA" id="ARBA00022695"/>
    </source>
</evidence>